<evidence type="ECO:0000313" key="3">
    <source>
        <dbReference type="EMBL" id="GAA2966555.1"/>
    </source>
</evidence>
<evidence type="ECO:0000256" key="1">
    <source>
        <dbReference type="ARBA" id="ARBA00007169"/>
    </source>
</evidence>
<evidence type="ECO:0000259" key="2">
    <source>
        <dbReference type="Pfam" id="PF00975"/>
    </source>
</evidence>
<dbReference type="InterPro" id="IPR012223">
    <property type="entry name" value="TEII"/>
</dbReference>
<gene>
    <name evidence="3" type="ORF">GCM10010446_60340</name>
</gene>
<protein>
    <recommendedName>
        <fullName evidence="2">Thioesterase domain-containing protein</fullName>
    </recommendedName>
</protein>
<name>A0ABN3XN03_9ACTN</name>
<dbReference type="InterPro" id="IPR001031">
    <property type="entry name" value="Thioesterase"/>
</dbReference>
<comment type="caution">
    <text evidence="3">The sequence shown here is derived from an EMBL/GenBank/DDBJ whole genome shotgun (WGS) entry which is preliminary data.</text>
</comment>
<dbReference type="SUPFAM" id="SSF53474">
    <property type="entry name" value="alpha/beta-Hydrolases"/>
    <property type="match status" value="1"/>
</dbReference>
<dbReference type="Proteomes" id="UP001500403">
    <property type="component" value="Unassembled WGS sequence"/>
</dbReference>
<dbReference type="EMBL" id="BAAAUD010000058">
    <property type="protein sequence ID" value="GAA2966555.1"/>
    <property type="molecule type" value="Genomic_DNA"/>
</dbReference>
<dbReference type="PANTHER" id="PTHR11487">
    <property type="entry name" value="THIOESTERASE"/>
    <property type="match status" value="1"/>
</dbReference>
<reference evidence="3 4" key="1">
    <citation type="journal article" date="2019" name="Int. J. Syst. Evol. Microbiol.">
        <title>The Global Catalogue of Microorganisms (GCM) 10K type strain sequencing project: providing services to taxonomists for standard genome sequencing and annotation.</title>
        <authorList>
            <consortium name="The Broad Institute Genomics Platform"/>
            <consortium name="The Broad Institute Genome Sequencing Center for Infectious Disease"/>
            <person name="Wu L."/>
            <person name="Ma J."/>
        </authorList>
    </citation>
    <scope>NUCLEOTIDE SEQUENCE [LARGE SCALE GENOMIC DNA]</scope>
    <source>
        <strain evidence="3 4">JCM 9088</strain>
    </source>
</reference>
<proteinExistence type="inferred from homology"/>
<evidence type="ECO:0000313" key="4">
    <source>
        <dbReference type="Proteomes" id="UP001500403"/>
    </source>
</evidence>
<dbReference type="Gene3D" id="3.40.50.1820">
    <property type="entry name" value="alpha/beta hydrolase"/>
    <property type="match status" value="1"/>
</dbReference>
<organism evidence="3 4">
    <name type="scientific">Streptomyces enissocaesilis</name>
    <dbReference type="NCBI Taxonomy" id="332589"/>
    <lineage>
        <taxon>Bacteria</taxon>
        <taxon>Bacillati</taxon>
        <taxon>Actinomycetota</taxon>
        <taxon>Actinomycetes</taxon>
        <taxon>Kitasatosporales</taxon>
        <taxon>Streptomycetaceae</taxon>
        <taxon>Streptomyces</taxon>
        <taxon>Streptomyces rochei group</taxon>
    </lineage>
</organism>
<accession>A0ABN3XN03</accession>
<dbReference type="PANTHER" id="PTHR11487:SF0">
    <property type="entry name" value="S-ACYL FATTY ACID SYNTHASE THIOESTERASE, MEDIUM CHAIN"/>
    <property type="match status" value="1"/>
</dbReference>
<dbReference type="Pfam" id="PF00975">
    <property type="entry name" value="Thioesterase"/>
    <property type="match status" value="1"/>
</dbReference>
<sequence>MRGPTDGRDLVVSFPAAGAGGTTLEQGEKVAARRGAAYLALPNPATAEALASGQWQAHCVEELGRAADQASAGRAILIGHSMGGLSAIRMYDGLAARLALPIALLIINTPCPDSLGRIPTMSQLSDAEIAAILAHDGFPRDLLDDEDMLVEIADRLRKDAAVADRLAERVSTTGPLDALHVLSTRGDMFIPLERCAAWRHRVSGEFHLTITDGGHAIDESLTGVLERAVDSALAGAQAGAV</sequence>
<keyword evidence="4" id="KW-1185">Reference proteome</keyword>
<dbReference type="InterPro" id="IPR029058">
    <property type="entry name" value="AB_hydrolase_fold"/>
</dbReference>
<comment type="similarity">
    <text evidence="1">Belongs to the thioesterase family.</text>
</comment>
<feature type="domain" description="Thioesterase" evidence="2">
    <location>
        <begin position="77"/>
        <end position="216"/>
    </location>
</feature>
<dbReference type="RefSeq" id="WP_344499489.1">
    <property type="nucleotide sequence ID" value="NZ_BAAAUD010000058.1"/>
</dbReference>